<dbReference type="CDD" id="cd04586">
    <property type="entry name" value="CBS_pair_BON_assoc"/>
    <property type="match status" value="1"/>
</dbReference>
<dbReference type="Proteomes" id="UP000676325">
    <property type="component" value="Unassembled WGS sequence"/>
</dbReference>
<dbReference type="EMBL" id="JAGSOH010000007">
    <property type="protein sequence ID" value="MBR7825640.1"/>
    <property type="molecule type" value="Genomic_DNA"/>
</dbReference>
<dbReference type="SMART" id="SM00116">
    <property type="entry name" value="CBS"/>
    <property type="match status" value="2"/>
</dbReference>
<feature type="domain" description="CBS" evidence="4">
    <location>
        <begin position="10"/>
        <end position="69"/>
    </location>
</feature>
<dbReference type="PROSITE" id="PS50914">
    <property type="entry name" value="BON"/>
    <property type="match status" value="1"/>
</dbReference>
<dbReference type="SUPFAM" id="SSF54631">
    <property type="entry name" value="CBS-domain pair"/>
    <property type="match status" value="1"/>
</dbReference>
<dbReference type="RefSeq" id="WP_212516794.1">
    <property type="nucleotide sequence ID" value="NZ_JAGSOH010000007.1"/>
</dbReference>
<evidence type="ECO:0000256" key="2">
    <source>
        <dbReference type="PROSITE-ProRule" id="PRU00703"/>
    </source>
</evidence>
<gene>
    <name evidence="5" type="ORF">KDK95_04925</name>
</gene>
<dbReference type="InterPro" id="IPR017080">
    <property type="entry name" value="UCP036990_CBS_BON"/>
</dbReference>
<dbReference type="Gene3D" id="3.10.580.10">
    <property type="entry name" value="CBS-domain"/>
    <property type="match status" value="1"/>
</dbReference>
<organism evidence="5 6">
    <name type="scientific">Actinospica acidithermotolerans</name>
    <dbReference type="NCBI Taxonomy" id="2828514"/>
    <lineage>
        <taxon>Bacteria</taxon>
        <taxon>Bacillati</taxon>
        <taxon>Actinomycetota</taxon>
        <taxon>Actinomycetes</taxon>
        <taxon>Catenulisporales</taxon>
        <taxon>Actinospicaceae</taxon>
        <taxon>Actinospica</taxon>
    </lineage>
</organism>
<evidence type="ECO:0000256" key="1">
    <source>
        <dbReference type="ARBA" id="ARBA00023122"/>
    </source>
</evidence>
<evidence type="ECO:0000259" key="4">
    <source>
        <dbReference type="PROSITE" id="PS51371"/>
    </source>
</evidence>
<keyword evidence="6" id="KW-1185">Reference proteome</keyword>
<dbReference type="InterPro" id="IPR000644">
    <property type="entry name" value="CBS_dom"/>
</dbReference>
<proteinExistence type="predicted"/>
<dbReference type="PROSITE" id="PS51371">
    <property type="entry name" value="CBS"/>
    <property type="match status" value="2"/>
</dbReference>
<dbReference type="InterPro" id="IPR051257">
    <property type="entry name" value="Diverse_CBS-Domain"/>
</dbReference>
<dbReference type="AlphaFoldDB" id="A0A941E8U1"/>
<dbReference type="InterPro" id="IPR046342">
    <property type="entry name" value="CBS_dom_sf"/>
</dbReference>
<dbReference type="Pfam" id="PF00571">
    <property type="entry name" value="CBS"/>
    <property type="match status" value="2"/>
</dbReference>
<dbReference type="Gene3D" id="3.30.1340.30">
    <property type="match status" value="1"/>
</dbReference>
<evidence type="ECO:0000313" key="5">
    <source>
        <dbReference type="EMBL" id="MBR7825640.1"/>
    </source>
</evidence>
<evidence type="ECO:0000313" key="6">
    <source>
        <dbReference type="Proteomes" id="UP000676325"/>
    </source>
</evidence>
<dbReference type="PIRSF" id="PIRSF036990">
    <property type="entry name" value="UCP036990_CBS_BON"/>
    <property type="match status" value="1"/>
</dbReference>
<keyword evidence="1 2" id="KW-0129">CBS domain</keyword>
<reference evidence="5" key="1">
    <citation type="submission" date="2021-04" db="EMBL/GenBank/DDBJ databases">
        <title>Genome based classification of Actinospica acidithermotolerans sp. nov., an actinobacterium isolated from an Indonesian hot spring.</title>
        <authorList>
            <person name="Kusuma A.B."/>
            <person name="Putra K.E."/>
            <person name="Nafisah S."/>
            <person name="Loh J."/>
            <person name="Nouioui I."/>
            <person name="Goodfellow M."/>
        </authorList>
    </citation>
    <scope>NUCLEOTIDE SEQUENCE</scope>
    <source>
        <strain evidence="5">MGRD01-02</strain>
    </source>
</reference>
<dbReference type="PANTHER" id="PTHR43080">
    <property type="entry name" value="CBS DOMAIN-CONTAINING PROTEIN CBSX3, MITOCHONDRIAL"/>
    <property type="match status" value="1"/>
</dbReference>
<protein>
    <submittedName>
        <fullName evidence="5">CBS domain-containing protein</fullName>
    </submittedName>
</protein>
<dbReference type="PANTHER" id="PTHR43080:SF29">
    <property type="entry name" value="OS02G0818000 PROTEIN"/>
    <property type="match status" value="1"/>
</dbReference>
<dbReference type="Pfam" id="PF04972">
    <property type="entry name" value="BON"/>
    <property type="match status" value="1"/>
</dbReference>
<evidence type="ECO:0000259" key="3">
    <source>
        <dbReference type="PROSITE" id="PS50914"/>
    </source>
</evidence>
<feature type="domain" description="BON" evidence="3">
    <location>
        <begin position="148"/>
        <end position="216"/>
    </location>
</feature>
<comment type="caution">
    <text evidence="5">The sequence shown here is derived from an EMBL/GenBank/DDBJ whole genome shotgun (WGS) entry which is preliminary data.</text>
</comment>
<feature type="domain" description="CBS" evidence="4">
    <location>
        <begin position="95"/>
        <end position="151"/>
    </location>
</feature>
<name>A0A941E8U1_9ACTN</name>
<accession>A0A941E8U1</accession>
<dbReference type="InterPro" id="IPR007055">
    <property type="entry name" value="BON_dom"/>
</dbReference>
<sequence length="228" mass="24676">MKNRIVRDVMTPADRVVTVRPDTSYKAVAELLSLHRISGVPVLGPTGRVIGVVTESDLLAKEIRANGPIPGTSALHRKPPEDLDKARALTAVQLMTSPAITAGPREGAATAAARMEMRGIRRMPVVDESGLLLGIVSRSDLLQPYLRRDEEIRDDVNALLGDQFGYVPDRWTVAVRDGVVSLRGELRTRGDAHAIRACVRRIDGVVAVEDELVYAAEGAEGVEGAWND</sequence>